<dbReference type="GO" id="GO:0008171">
    <property type="term" value="F:O-methyltransferase activity"/>
    <property type="evidence" value="ECO:0007669"/>
    <property type="project" value="InterPro"/>
</dbReference>
<organism evidence="5 6">
    <name type="scientific">Ascobolus immersus RN42</name>
    <dbReference type="NCBI Taxonomy" id="1160509"/>
    <lineage>
        <taxon>Eukaryota</taxon>
        <taxon>Fungi</taxon>
        <taxon>Dikarya</taxon>
        <taxon>Ascomycota</taxon>
        <taxon>Pezizomycotina</taxon>
        <taxon>Pezizomycetes</taxon>
        <taxon>Pezizales</taxon>
        <taxon>Ascobolaceae</taxon>
        <taxon>Ascobolus</taxon>
    </lineage>
</organism>
<dbReference type="InterPro" id="IPR036390">
    <property type="entry name" value="WH_DNA-bd_sf"/>
</dbReference>
<accession>A0A3N4IU69</accession>
<evidence type="ECO:0000259" key="4">
    <source>
        <dbReference type="Pfam" id="PF00891"/>
    </source>
</evidence>
<sequence length="436" mass="49106">MAAHSPLEQLANELSSATKIVADYLRTSGHVQPSFDREAPSNVLPPDAPLEIKNARTQILDASLKIQQLAQGPAEFLPNLQVGVQHLTAVRWMLHFKALQAIPHDEPISYRRLSILTHVPESQLKSISRMAMTAGLFCEPYPNCIAHTATSYHLATNEAFQDWALWMAETTAPTAFKHVEATEKWGDTKEKHQTAYALAMGIDIPFFDHLKLDANRTKQFANYMKTVTSVEGTDIKHLVAGFPWASLPKNATIVDVGGSTGHASKALAKAHKHLKFVVQDLGEVVDNVDQTLADCPEHVKGRITYRTHNFFEEQPIKGADVYLLRMIIHDWPEEQAILILKNLVPAMKNRSRMIIADTVLPRPGRIPLSKERLLRVRDLTMLQVFNSLERSEEDWKELLAKVDTRLKLRAVREPFGSVMGILEVVFEEEYEGYGDR</sequence>
<proteinExistence type="predicted"/>
<dbReference type="Gene3D" id="3.40.50.150">
    <property type="entry name" value="Vaccinia Virus protein VP39"/>
    <property type="match status" value="1"/>
</dbReference>
<dbReference type="PROSITE" id="PS51683">
    <property type="entry name" value="SAM_OMT_II"/>
    <property type="match status" value="1"/>
</dbReference>
<dbReference type="Pfam" id="PF00891">
    <property type="entry name" value="Methyltransf_2"/>
    <property type="match status" value="1"/>
</dbReference>
<gene>
    <name evidence="5" type="ORF">BJ508DRAFT_202378</name>
</gene>
<dbReference type="SUPFAM" id="SSF53335">
    <property type="entry name" value="S-adenosyl-L-methionine-dependent methyltransferases"/>
    <property type="match status" value="1"/>
</dbReference>
<dbReference type="PANTHER" id="PTHR43712">
    <property type="entry name" value="PUTATIVE (AFU_ORTHOLOGUE AFUA_4G14580)-RELATED"/>
    <property type="match status" value="1"/>
</dbReference>
<evidence type="ECO:0000256" key="2">
    <source>
        <dbReference type="ARBA" id="ARBA00022679"/>
    </source>
</evidence>
<keyword evidence="1 5" id="KW-0489">Methyltransferase</keyword>
<dbReference type="InterPro" id="IPR001077">
    <property type="entry name" value="COMT_C"/>
</dbReference>
<feature type="domain" description="O-methyltransferase C-terminal" evidence="4">
    <location>
        <begin position="190"/>
        <end position="400"/>
    </location>
</feature>
<reference evidence="5 6" key="1">
    <citation type="journal article" date="2018" name="Nat. Ecol. Evol.">
        <title>Pezizomycetes genomes reveal the molecular basis of ectomycorrhizal truffle lifestyle.</title>
        <authorList>
            <person name="Murat C."/>
            <person name="Payen T."/>
            <person name="Noel B."/>
            <person name="Kuo A."/>
            <person name="Morin E."/>
            <person name="Chen J."/>
            <person name="Kohler A."/>
            <person name="Krizsan K."/>
            <person name="Balestrini R."/>
            <person name="Da Silva C."/>
            <person name="Montanini B."/>
            <person name="Hainaut M."/>
            <person name="Levati E."/>
            <person name="Barry K.W."/>
            <person name="Belfiori B."/>
            <person name="Cichocki N."/>
            <person name="Clum A."/>
            <person name="Dockter R.B."/>
            <person name="Fauchery L."/>
            <person name="Guy J."/>
            <person name="Iotti M."/>
            <person name="Le Tacon F."/>
            <person name="Lindquist E.A."/>
            <person name="Lipzen A."/>
            <person name="Malagnac F."/>
            <person name="Mello A."/>
            <person name="Molinier V."/>
            <person name="Miyauchi S."/>
            <person name="Poulain J."/>
            <person name="Riccioni C."/>
            <person name="Rubini A."/>
            <person name="Sitrit Y."/>
            <person name="Splivallo R."/>
            <person name="Traeger S."/>
            <person name="Wang M."/>
            <person name="Zifcakova L."/>
            <person name="Wipf D."/>
            <person name="Zambonelli A."/>
            <person name="Paolocci F."/>
            <person name="Nowrousian M."/>
            <person name="Ottonello S."/>
            <person name="Baldrian P."/>
            <person name="Spatafora J.W."/>
            <person name="Henrissat B."/>
            <person name="Nagy L.G."/>
            <person name="Aury J.M."/>
            <person name="Wincker P."/>
            <person name="Grigoriev I.V."/>
            <person name="Bonfante P."/>
            <person name="Martin F.M."/>
        </authorList>
    </citation>
    <scope>NUCLEOTIDE SEQUENCE [LARGE SCALE GENOMIC DNA]</scope>
    <source>
        <strain evidence="5 6">RN42</strain>
    </source>
</reference>
<dbReference type="AlphaFoldDB" id="A0A3N4IU69"/>
<dbReference type="STRING" id="1160509.A0A3N4IU69"/>
<dbReference type="PANTHER" id="PTHR43712:SF19">
    <property type="entry name" value="DUAL O-METHYLTRANSFERASE_FAD-DEPENDENT MONOOXYGENASE ELCB"/>
    <property type="match status" value="1"/>
</dbReference>
<evidence type="ECO:0000313" key="5">
    <source>
        <dbReference type="EMBL" id="RPA88298.1"/>
    </source>
</evidence>
<evidence type="ECO:0000256" key="1">
    <source>
        <dbReference type="ARBA" id="ARBA00022603"/>
    </source>
</evidence>
<evidence type="ECO:0000313" key="6">
    <source>
        <dbReference type="Proteomes" id="UP000275078"/>
    </source>
</evidence>
<dbReference type="EMBL" id="ML119645">
    <property type="protein sequence ID" value="RPA88298.1"/>
    <property type="molecule type" value="Genomic_DNA"/>
</dbReference>
<protein>
    <submittedName>
        <fullName evidence="5">Putative O-methyltransferase</fullName>
    </submittedName>
</protein>
<name>A0A3N4IU69_ASCIM</name>
<dbReference type="InterPro" id="IPR029063">
    <property type="entry name" value="SAM-dependent_MTases_sf"/>
</dbReference>
<dbReference type="GO" id="GO:0032259">
    <property type="term" value="P:methylation"/>
    <property type="evidence" value="ECO:0007669"/>
    <property type="project" value="UniProtKB-KW"/>
</dbReference>
<dbReference type="InterPro" id="IPR016461">
    <property type="entry name" value="COMT-like"/>
</dbReference>
<dbReference type="Proteomes" id="UP000275078">
    <property type="component" value="Unassembled WGS sequence"/>
</dbReference>
<keyword evidence="3" id="KW-0949">S-adenosyl-L-methionine</keyword>
<keyword evidence="6" id="KW-1185">Reference proteome</keyword>
<keyword evidence="2 5" id="KW-0808">Transferase</keyword>
<dbReference type="OrthoDB" id="1606438at2759"/>
<dbReference type="SUPFAM" id="SSF46785">
    <property type="entry name" value="Winged helix' DNA-binding domain"/>
    <property type="match status" value="1"/>
</dbReference>
<evidence type="ECO:0000256" key="3">
    <source>
        <dbReference type="ARBA" id="ARBA00022691"/>
    </source>
</evidence>